<evidence type="ECO:0000256" key="2">
    <source>
        <dbReference type="SAM" id="MobiDB-lite"/>
    </source>
</evidence>
<reference evidence="5 6" key="1">
    <citation type="submission" date="2017-05" db="EMBL/GenBank/DDBJ databases">
        <title>Biotechnological potential of actinobacteria isolated from South African environments.</title>
        <authorList>
            <person name="Le Roes-Hill M."/>
            <person name="Prins A."/>
            <person name="Durrell K.A."/>
        </authorList>
    </citation>
    <scope>NUCLEOTIDE SEQUENCE [LARGE SCALE GENOMIC DNA]</scope>
    <source>
        <strain evidence="5">BS2</strain>
    </source>
</reference>
<gene>
    <name evidence="5" type="ORF">CA982_15630</name>
</gene>
<comment type="caution">
    <text evidence="5">The sequence shown here is derived from an EMBL/GenBank/DDBJ whole genome shotgun (WGS) entry which is preliminary data.</text>
</comment>
<protein>
    <submittedName>
        <fullName evidence="5">(R)-hydratase</fullName>
    </submittedName>
</protein>
<dbReference type="NCBIfam" id="NF040624">
    <property type="entry name" value="HadA"/>
    <property type="match status" value="1"/>
</dbReference>
<keyword evidence="6" id="KW-1185">Reference proteome</keyword>
<dbReference type="RefSeq" id="WP_086536202.1">
    <property type="nucleotide sequence ID" value="NZ_JBLKRZ010000002.1"/>
</dbReference>
<dbReference type="NCBIfam" id="NF040620">
    <property type="entry name" value="fused_HadA_HadB"/>
    <property type="match status" value="1"/>
</dbReference>
<dbReference type="PANTHER" id="PTHR43437:SF3">
    <property type="entry name" value="HYDROXYACYL-THIOESTER DEHYDRATASE TYPE 2, MITOCHONDRIAL"/>
    <property type="match status" value="1"/>
</dbReference>
<dbReference type="GO" id="GO:0019171">
    <property type="term" value="F:(3R)-hydroxyacyl-[acyl-carrier-protein] dehydratase activity"/>
    <property type="evidence" value="ECO:0007669"/>
    <property type="project" value="TreeGrafter"/>
</dbReference>
<feature type="domain" description="FAS1-like dehydratase" evidence="4">
    <location>
        <begin position="34"/>
        <end position="168"/>
    </location>
</feature>
<evidence type="ECO:0000259" key="4">
    <source>
        <dbReference type="Pfam" id="PF13452"/>
    </source>
</evidence>
<dbReference type="InterPro" id="IPR054849">
    <property type="entry name" value="UPF0336_fam"/>
</dbReference>
<dbReference type="InterPro" id="IPR029069">
    <property type="entry name" value="HotDog_dom_sf"/>
</dbReference>
<evidence type="ECO:0000313" key="6">
    <source>
        <dbReference type="Proteomes" id="UP000194632"/>
    </source>
</evidence>
<dbReference type="OrthoDB" id="5415111at2"/>
<dbReference type="Proteomes" id="UP000194632">
    <property type="component" value="Unassembled WGS sequence"/>
</dbReference>
<evidence type="ECO:0000313" key="5">
    <source>
        <dbReference type="EMBL" id="OUC77869.1"/>
    </source>
</evidence>
<dbReference type="Pfam" id="PF13452">
    <property type="entry name" value="FAS1_DH_region"/>
    <property type="match status" value="1"/>
</dbReference>
<dbReference type="InterPro" id="IPR039569">
    <property type="entry name" value="FAS1-like_DH_region"/>
</dbReference>
<dbReference type="InterPro" id="IPR002539">
    <property type="entry name" value="MaoC-like_dom"/>
</dbReference>
<dbReference type="Gene3D" id="3.10.129.10">
    <property type="entry name" value="Hotdog Thioesterase"/>
    <property type="match status" value="2"/>
</dbReference>
<feature type="domain" description="MaoC-like" evidence="3">
    <location>
        <begin position="236"/>
        <end position="330"/>
    </location>
</feature>
<sequence>MSQVSGAEIRDRADEASNGGAKPTPEQIAAHTQSLVGFHYTVDDYYEIGREEIRKHAMAVQDAHPTHWSEEGARAFGHDRLIAAPTYVSVLGIIAQRKLFEDVITGYDMWQIMQTDQRLVYHQPMKVGDRLICDVSLESFRHVSSPEMIDLMVTKNVIWNQHDEPVMTTWTSLAARPGMDVDPELEASLDHVMIKVDALGESGHTVEPKAGRYALPDPTQSPGAFGAIDFDTLTVGQELTPKRYLLTRGNLANYAGVAGDPNPIHFSDHVVNAAGMDDVVAHGMQTMGLGASFVSEFIGDPAAFCEYNVRFTSPVYVPADDSAAVDFTGKVKSLDPATRRGTIAITAKQGDRRIFGRAQAVIQFN</sequence>
<dbReference type="CDD" id="cd03441">
    <property type="entry name" value="R_hydratase_like"/>
    <property type="match status" value="1"/>
</dbReference>
<evidence type="ECO:0000256" key="1">
    <source>
        <dbReference type="ARBA" id="ARBA00005254"/>
    </source>
</evidence>
<dbReference type="AlphaFoldDB" id="A0A243Q8C4"/>
<feature type="region of interest" description="Disordered" evidence="2">
    <location>
        <begin position="1"/>
        <end position="26"/>
    </location>
</feature>
<evidence type="ECO:0000259" key="3">
    <source>
        <dbReference type="Pfam" id="PF01575"/>
    </source>
</evidence>
<dbReference type="Pfam" id="PF01575">
    <property type="entry name" value="MaoC_dehydratas"/>
    <property type="match status" value="1"/>
</dbReference>
<name>A0A243Q8C4_9ACTN</name>
<dbReference type="GO" id="GO:0006633">
    <property type="term" value="P:fatty acid biosynthetic process"/>
    <property type="evidence" value="ECO:0007669"/>
    <property type="project" value="TreeGrafter"/>
</dbReference>
<proteinExistence type="inferred from homology"/>
<organism evidence="5 6">
    <name type="scientific">Gordonia lacunae</name>
    <dbReference type="NCBI Taxonomy" id="417102"/>
    <lineage>
        <taxon>Bacteria</taxon>
        <taxon>Bacillati</taxon>
        <taxon>Actinomycetota</taxon>
        <taxon>Actinomycetes</taxon>
        <taxon>Mycobacteriales</taxon>
        <taxon>Gordoniaceae</taxon>
        <taxon>Gordonia</taxon>
    </lineage>
</organism>
<comment type="similarity">
    <text evidence="1">Belongs to the enoyl-CoA hydratase/isomerase family.</text>
</comment>
<dbReference type="EMBL" id="NGFO01000017">
    <property type="protein sequence ID" value="OUC77869.1"/>
    <property type="molecule type" value="Genomic_DNA"/>
</dbReference>
<dbReference type="PANTHER" id="PTHR43437">
    <property type="entry name" value="HYDROXYACYL-THIOESTER DEHYDRATASE TYPE 2, MITOCHONDRIAL-RELATED"/>
    <property type="match status" value="1"/>
</dbReference>
<accession>A0A243Q8C4</accession>
<dbReference type="SUPFAM" id="SSF54637">
    <property type="entry name" value="Thioesterase/thiol ester dehydrase-isomerase"/>
    <property type="match status" value="2"/>
</dbReference>
<dbReference type="InterPro" id="IPR050965">
    <property type="entry name" value="UPF0336/Enoyl-CoA_hydratase"/>
</dbReference>
<dbReference type="STRING" id="417102.CA982_15630"/>